<sequence>MYLGVIVNPKARKNLAASGDRGAELRRIVGGWGEVHETASVDELRTTLQQLYPRVTHLVGDGGDGALHWLINETRQCVTDPGRWPAFVPTNGGSVNAVARKAGVRGRADVIVRALAAAAERDRPPPELRLDTLELAGETADGAPFHRICFGLAAGGVGNKFYDKYYANPDHGRAAVARVIGRTFGDYVTSKVAPGRMNRPNWAAHLFAPTHARVVIDGEEVPTRTHRLLHAGSIDLRIGGPFRLFPKAAEPGALQFQAGETRPSRIVAQLPSGLTYGSIRGDRVRDVNGQEMIIEAEEEPLSPIIDGERFVGIVRLVACAGPRIRVAQVRPARQLLPW</sequence>
<evidence type="ECO:0000313" key="2">
    <source>
        <dbReference type="EMBL" id="VBA36299.1"/>
    </source>
</evidence>
<dbReference type="RefSeq" id="WP_122525161.1">
    <property type="nucleotide sequence ID" value="NZ_UPHP01000034.1"/>
</dbReference>
<gene>
    <name evidence="2" type="ORF">LAUMK136_01363</name>
</gene>
<dbReference type="InterPro" id="IPR017438">
    <property type="entry name" value="ATP-NAD_kinase_N"/>
</dbReference>
<organism evidence="2 3">
    <name type="scientific">Mycobacterium attenuatum</name>
    <dbReference type="NCBI Taxonomy" id="2341086"/>
    <lineage>
        <taxon>Bacteria</taxon>
        <taxon>Bacillati</taxon>
        <taxon>Actinomycetota</taxon>
        <taxon>Actinomycetes</taxon>
        <taxon>Mycobacteriales</taxon>
        <taxon>Mycobacteriaceae</taxon>
        <taxon>Mycobacterium</taxon>
    </lineage>
</organism>
<dbReference type="Gene3D" id="3.40.50.10330">
    <property type="entry name" value="Probable inorganic polyphosphate/atp-NAD kinase, domain 1"/>
    <property type="match status" value="1"/>
</dbReference>
<proteinExistence type="predicted"/>
<dbReference type="GO" id="GO:0016301">
    <property type="term" value="F:kinase activity"/>
    <property type="evidence" value="ECO:0007669"/>
    <property type="project" value="InterPro"/>
</dbReference>
<dbReference type="OrthoDB" id="4746905at2"/>
<dbReference type="SUPFAM" id="SSF111331">
    <property type="entry name" value="NAD kinase/diacylglycerol kinase-like"/>
    <property type="match status" value="1"/>
</dbReference>
<dbReference type="InterPro" id="IPR016064">
    <property type="entry name" value="NAD/diacylglycerol_kinase_sf"/>
</dbReference>
<evidence type="ECO:0000259" key="1">
    <source>
        <dbReference type="Pfam" id="PF00781"/>
    </source>
</evidence>
<dbReference type="Proteomes" id="UP000273307">
    <property type="component" value="Unassembled WGS sequence"/>
</dbReference>
<dbReference type="EMBL" id="UPHP01000034">
    <property type="protein sequence ID" value="VBA36299.1"/>
    <property type="molecule type" value="Genomic_DNA"/>
</dbReference>
<dbReference type="InterPro" id="IPR001206">
    <property type="entry name" value="Diacylglycerol_kinase_cat_dom"/>
</dbReference>
<protein>
    <recommendedName>
        <fullName evidence="1">DAGKc domain-containing protein</fullName>
    </recommendedName>
</protein>
<reference evidence="2 3" key="1">
    <citation type="submission" date="2018-09" db="EMBL/GenBank/DDBJ databases">
        <authorList>
            <person name="Tagini F."/>
        </authorList>
    </citation>
    <scope>NUCLEOTIDE SEQUENCE [LARGE SCALE GENOMIC DNA]</scope>
    <source>
        <strain evidence="2 3">MK136</strain>
    </source>
</reference>
<evidence type="ECO:0000313" key="3">
    <source>
        <dbReference type="Proteomes" id="UP000273307"/>
    </source>
</evidence>
<name>A0A498PVL0_9MYCO</name>
<accession>A0A498PVL0</accession>
<dbReference type="Pfam" id="PF00781">
    <property type="entry name" value="DAGK_cat"/>
    <property type="match status" value="1"/>
</dbReference>
<keyword evidence="3" id="KW-1185">Reference proteome</keyword>
<feature type="domain" description="DAGKc" evidence="1">
    <location>
        <begin position="4"/>
        <end position="117"/>
    </location>
</feature>
<dbReference type="AlphaFoldDB" id="A0A498PVL0"/>